<evidence type="ECO:0000259" key="4">
    <source>
        <dbReference type="Pfam" id="PF24564"/>
    </source>
</evidence>
<gene>
    <name evidence="5" type="ORF">CONLIGDRAFT_578624</name>
</gene>
<name>A0A1J7J5B5_9PEZI</name>
<dbReference type="Pfam" id="PF24564">
    <property type="entry name" value="DUF7605"/>
    <property type="match status" value="1"/>
</dbReference>
<feature type="domain" description="Dynamin N-terminal" evidence="3">
    <location>
        <begin position="114"/>
        <end position="350"/>
    </location>
</feature>
<dbReference type="InterPro" id="IPR027417">
    <property type="entry name" value="P-loop_NTPase"/>
</dbReference>
<feature type="coiled-coil region" evidence="1">
    <location>
        <begin position="397"/>
        <end position="431"/>
    </location>
</feature>
<organism evidence="5 6">
    <name type="scientific">Coniochaeta ligniaria NRRL 30616</name>
    <dbReference type="NCBI Taxonomy" id="1408157"/>
    <lineage>
        <taxon>Eukaryota</taxon>
        <taxon>Fungi</taxon>
        <taxon>Dikarya</taxon>
        <taxon>Ascomycota</taxon>
        <taxon>Pezizomycotina</taxon>
        <taxon>Sordariomycetes</taxon>
        <taxon>Sordariomycetidae</taxon>
        <taxon>Coniochaetales</taxon>
        <taxon>Coniochaetaceae</taxon>
        <taxon>Coniochaeta</taxon>
    </lineage>
</organism>
<feature type="compositionally biased region" description="Acidic residues" evidence="2">
    <location>
        <begin position="1039"/>
        <end position="1048"/>
    </location>
</feature>
<dbReference type="PANTHER" id="PTHR36681:SF3">
    <property type="entry name" value="NUCLEAR GTPASE, GERMINAL CENTER-ASSOCIATED, TANDEM DUPLICATE 3"/>
    <property type="match status" value="1"/>
</dbReference>
<evidence type="ECO:0000313" key="5">
    <source>
        <dbReference type="EMBL" id="OIW28489.1"/>
    </source>
</evidence>
<feature type="compositionally biased region" description="Basic and acidic residues" evidence="2">
    <location>
        <begin position="497"/>
        <end position="509"/>
    </location>
</feature>
<dbReference type="InParanoid" id="A0A1J7J5B5"/>
<feature type="compositionally biased region" description="Acidic residues" evidence="2">
    <location>
        <begin position="477"/>
        <end position="487"/>
    </location>
</feature>
<dbReference type="SUPFAM" id="SSF52540">
    <property type="entry name" value="P-loop containing nucleoside triphosphate hydrolases"/>
    <property type="match status" value="1"/>
</dbReference>
<reference evidence="5 6" key="1">
    <citation type="submission" date="2016-10" db="EMBL/GenBank/DDBJ databases">
        <title>Draft genome sequence of Coniochaeta ligniaria NRRL30616, a lignocellulolytic fungus for bioabatement of inhibitors in plant biomass hydrolysates.</title>
        <authorList>
            <consortium name="DOE Joint Genome Institute"/>
            <person name="Jimenez D.J."/>
            <person name="Hector R.E."/>
            <person name="Riley R."/>
            <person name="Sun H."/>
            <person name="Grigoriev I.V."/>
            <person name="Van Elsas J.D."/>
            <person name="Nichols N.N."/>
        </authorList>
    </citation>
    <scope>NUCLEOTIDE SEQUENCE [LARGE SCALE GENOMIC DNA]</scope>
    <source>
        <strain evidence="5 6">NRRL 30616</strain>
    </source>
</reference>
<dbReference type="AlphaFoldDB" id="A0A1J7J5B5"/>
<dbReference type="OrthoDB" id="3598281at2759"/>
<feature type="domain" description="DUF7605" evidence="4">
    <location>
        <begin position="754"/>
        <end position="926"/>
    </location>
</feature>
<dbReference type="Proteomes" id="UP000182658">
    <property type="component" value="Unassembled WGS sequence"/>
</dbReference>
<feature type="region of interest" description="Disordered" evidence="2">
    <location>
        <begin position="1018"/>
        <end position="1076"/>
    </location>
</feature>
<proteinExistence type="predicted"/>
<dbReference type="Gene3D" id="3.40.50.300">
    <property type="entry name" value="P-loop containing nucleotide triphosphate hydrolases"/>
    <property type="match status" value="1"/>
</dbReference>
<dbReference type="STRING" id="1408157.A0A1J7J5B5"/>
<evidence type="ECO:0008006" key="7">
    <source>
        <dbReference type="Google" id="ProtNLM"/>
    </source>
</evidence>
<feature type="region of interest" description="Disordered" evidence="2">
    <location>
        <begin position="1"/>
        <end position="41"/>
    </location>
</feature>
<evidence type="ECO:0000256" key="2">
    <source>
        <dbReference type="SAM" id="MobiDB-lite"/>
    </source>
</evidence>
<dbReference type="PANTHER" id="PTHR36681">
    <property type="entry name" value="NUCLEAR GTPASE, GERMINAL CENTER-ASSOCIATED, TANDEM DUPLICATE 3"/>
    <property type="match status" value="1"/>
</dbReference>
<evidence type="ECO:0000313" key="6">
    <source>
        <dbReference type="Proteomes" id="UP000182658"/>
    </source>
</evidence>
<keyword evidence="6" id="KW-1185">Reference proteome</keyword>
<protein>
    <recommendedName>
        <fullName evidence="7">Tat pathway signal sequence</fullName>
    </recommendedName>
</protein>
<accession>A0A1J7J5B5</accession>
<evidence type="ECO:0000256" key="1">
    <source>
        <dbReference type="SAM" id="Coils"/>
    </source>
</evidence>
<evidence type="ECO:0000259" key="3">
    <source>
        <dbReference type="Pfam" id="PF00350"/>
    </source>
</evidence>
<sequence>MDSIPAFGAAGPPIKPDPEENTSTSPDPGQVSAHPDAGVDEPKAHALHTNYLQQLISLTDPELLEKGVAAGVKLLSNLKETLEVFVSAEGTEAARWIKAVDELCARPRVGRTVVGVVGNTGAGKSSVINALLDEERLLPTSCLRACTASATEVSYNHSDDPAQLYRAEIEFITFQDWLKELDGLFDDLIDGSGRVSRESSSADTDAGRAYAKIKAVYPRLTKEMIEQTSPESLANENAVRHVLGSVKKFQATAAPTMYRQLQNYVDSKEKTAATGQTMEFWPLIKVVRIYTKATALSTGAVIVDLPGVQDSNAARAAVAANYMKQCSGLWIVAPITRAVDDKTAKKLLGEQFKRQLKYDGTYSSVTFICSKTDDISITEAADSLGLDDELGDDWADIERINDTSKQLAQRIKDLKDQKAAFGEMLNQVEDEEELWEDLDRALGDGRTVYAPTADGGKKRKRQSKPSGSRKDRLSTDTDSDSDSEDSALSDSESLSGSDKENGNNRKTDGRVPLTEEQIDVKLESLKAQKKSLRQNRKEADAKILDLRREIKEMHVEKERIESKIKSMCIKGRNAYSRGAIKQDFASGIKDLDQETAMELDEANFDPEQDLRDYGKVAESLPVFCVSSRAYQQLRGRLKKDNFSNDGFKSVEDTEVPQLQEHARKMTEAGRALNSRVLLNDMSQLLNSMKLWADNDGTSQLTKADKRGEQARLTEHLALLDKNLQQCVQECVNSLKEELADNIFDAFGRAIPLAQAAALPTSSSWASQMRWSTYKATVKRNGVWSGAAGPHDFQQELWAPIATHLAGGWERAFQRRLPRVLEAFVVKATNMLDNFHKDAISYAREHFVNLSGVNMLDRQLSTYKSRIKEIPAIIAAIIQEIQRDANRSFEPIIEGDMQPAYAICTQEQGAGQYMRMKTHMHNHVDKTRHTMFNHAADTVRAQLEAMCDKICQELWNQVLQNIFKHLSRDYLSVLGTADAKAVSTVTRAERMLRGELSLMLAQDADLVFKDCLTGAQAPAVQQPTLEQPASEEPGVKGESADEQAGDESDAVTAGRHESLDLGFPQIDSLQDRASEDS</sequence>
<dbReference type="InterPro" id="IPR045063">
    <property type="entry name" value="Dynamin_N"/>
</dbReference>
<dbReference type="InterPro" id="IPR056024">
    <property type="entry name" value="DUF7605"/>
</dbReference>
<keyword evidence="1" id="KW-0175">Coiled coil</keyword>
<dbReference type="EMBL" id="KV875098">
    <property type="protein sequence ID" value="OIW28489.1"/>
    <property type="molecule type" value="Genomic_DNA"/>
</dbReference>
<feature type="coiled-coil region" evidence="1">
    <location>
        <begin position="515"/>
        <end position="563"/>
    </location>
</feature>
<dbReference type="Pfam" id="PF00350">
    <property type="entry name" value="Dynamin_N"/>
    <property type="match status" value="1"/>
</dbReference>
<feature type="region of interest" description="Disordered" evidence="2">
    <location>
        <begin position="446"/>
        <end position="515"/>
    </location>
</feature>